<gene>
    <name evidence="1" type="ORF">CEXT_401821</name>
</gene>
<protein>
    <submittedName>
        <fullName evidence="1">Uncharacterized protein</fullName>
    </submittedName>
</protein>
<sequence>MLRFCQNFTNTKDKFNEALSVKEIEGAEKKTLDGYSKGMILGETTRSKMKTLCVFSEGKGLMNLKTKIVRSDRDDFVCPILLPFDHQLVARFIFERHIITW</sequence>
<reference evidence="1 2" key="1">
    <citation type="submission" date="2021-06" db="EMBL/GenBank/DDBJ databases">
        <title>Caerostris extrusa draft genome.</title>
        <authorList>
            <person name="Kono N."/>
            <person name="Arakawa K."/>
        </authorList>
    </citation>
    <scope>NUCLEOTIDE SEQUENCE [LARGE SCALE GENOMIC DNA]</scope>
</reference>
<name>A0AAV4T941_CAEEX</name>
<comment type="caution">
    <text evidence="1">The sequence shown here is derived from an EMBL/GenBank/DDBJ whole genome shotgun (WGS) entry which is preliminary data.</text>
</comment>
<evidence type="ECO:0000313" key="2">
    <source>
        <dbReference type="Proteomes" id="UP001054945"/>
    </source>
</evidence>
<dbReference type="AlphaFoldDB" id="A0AAV4T941"/>
<evidence type="ECO:0000313" key="1">
    <source>
        <dbReference type="EMBL" id="GIY41247.1"/>
    </source>
</evidence>
<proteinExistence type="predicted"/>
<keyword evidence="2" id="KW-1185">Reference proteome</keyword>
<organism evidence="1 2">
    <name type="scientific">Caerostris extrusa</name>
    <name type="common">Bark spider</name>
    <name type="synonym">Caerostris bankana</name>
    <dbReference type="NCBI Taxonomy" id="172846"/>
    <lineage>
        <taxon>Eukaryota</taxon>
        <taxon>Metazoa</taxon>
        <taxon>Ecdysozoa</taxon>
        <taxon>Arthropoda</taxon>
        <taxon>Chelicerata</taxon>
        <taxon>Arachnida</taxon>
        <taxon>Araneae</taxon>
        <taxon>Araneomorphae</taxon>
        <taxon>Entelegynae</taxon>
        <taxon>Araneoidea</taxon>
        <taxon>Araneidae</taxon>
        <taxon>Caerostris</taxon>
    </lineage>
</organism>
<dbReference type="EMBL" id="BPLR01010700">
    <property type="protein sequence ID" value="GIY41247.1"/>
    <property type="molecule type" value="Genomic_DNA"/>
</dbReference>
<dbReference type="Proteomes" id="UP001054945">
    <property type="component" value="Unassembled WGS sequence"/>
</dbReference>
<accession>A0AAV4T941</accession>